<keyword evidence="1" id="KW-0812">Transmembrane</keyword>
<dbReference type="AlphaFoldDB" id="A0A2M8KEI3"/>
<dbReference type="EMBL" id="PFDW01000030">
    <property type="protein sequence ID" value="PJE58324.1"/>
    <property type="molecule type" value="Genomic_DNA"/>
</dbReference>
<dbReference type="InterPro" id="IPR043712">
    <property type="entry name" value="DUF5652"/>
</dbReference>
<dbReference type="Pfam" id="PF18893">
    <property type="entry name" value="DUF5652"/>
    <property type="match status" value="1"/>
</dbReference>
<evidence type="ECO:0000259" key="2">
    <source>
        <dbReference type="Pfam" id="PF18893"/>
    </source>
</evidence>
<reference evidence="4" key="1">
    <citation type="submission" date="2017-09" db="EMBL/GenBank/DDBJ databases">
        <title>Depth-based differentiation of microbial function through sediment-hosted aquifers and enrichment of novel symbionts in the deep terrestrial subsurface.</title>
        <authorList>
            <person name="Probst A.J."/>
            <person name="Ladd B."/>
            <person name="Jarett J.K."/>
            <person name="Geller-Mcgrath D.E."/>
            <person name="Sieber C.M.K."/>
            <person name="Emerson J.B."/>
            <person name="Anantharaman K."/>
            <person name="Thomas B.C."/>
            <person name="Malmstrom R."/>
            <person name="Stieglmeier M."/>
            <person name="Klingl A."/>
            <person name="Woyke T."/>
            <person name="Ryan C.M."/>
            <person name="Banfield J.F."/>
        </authorList>
    </citation>
    <scope>NUCLEOTIDE SEQUENCE [LARGE SCALE GENOMIC DNA]</scope>
</reference>
<evidence type="ECO:0000313" key="3">
    <source>
        <dbReference type="EMBL" id="PJE58324.1"/>
    </source>
</evidence>
<evidence type="ECO:0000256" key="1">
    <source>
        <dbReference type="SAM" id="Phobius"/>
    </source>
</evidence>
<accession>A0A2M8KEI3</accession>
<feature type="transmembrane region" description="Helical" evidence="1">
    <location>
        <begin position="30"/>
        <end position="51"/>
    </location>
</feature>
<protein>
    <recommendedName>
        <fullName evidence="2">DUF5652 domain-containing protein</fullName>
    </recommendedName>
</protein>
<proteinExistence type="predicted"/>
<organism evidence="3 4">
    <name type="scientific">Candidatus Portnoybacteria bacterium CG10_big_fil_rev_8_21_14_0_10_36_7</name>
    <dbReference type="NCBI Taxonomy" id="1974812"/>
    <lineage>
        <taxon>Bacteria</taxon>
        <taxon>Candidatus Portnoyibacteriota</taxon>
    </lineage>
</organism>
<comment type="caution">
    <text evidence="3">The sequence shown here is derived from an EMBL/GenBank/DDBJ whole genome shotgun (WGS) entry which is preliminary data.</text>
</comment>
<dbReference type="Proteomes" id="UP000231450">
    <property type="component" value="Unassembled WGS sequence"/>
</dbReference>
<gene>
    <name evidence="3" type="ORF">COU81_01355</name>
</gene>
<evidence type="ECO:0000313" key="4">
    <source>
        <dbReference type="Proteomes" id="UP000231450"/>
    </source>
</evidence>
<feature type="domain" description="DUF5652" evidence="2">
    <location>
        <begin position="2"/>
        <end position="59"/>
    </location>
</feature>
<name>A0A2M8KEI3_9BACT</name>
<keyword evidence="1" id="KW-1133">Transmembrane helix</keyword>
<keyword evidence="1" id="KW-0472">Membrane</keyword>
<sequence length="69" mass="8131">MQWVLVLMLLWTIPFKGVAMWKAATNKDKFWFWTLLIVNTIGILEILYIFWLSKDKQSREVGGTLPSNE</sequence>